<dbReference type="Proteomes" id="UP000460298">
    <property type="component" value="Unassembled WGS sequence"/>
</dbReference>
<protein>
    <submittedName>
        <fullName evidence="1">Uncharacterized protein</fullName>
    </submittedName>
</protein>
<reference evidence="1 2" key="1">
    <citation type="submission" date="2019-10" db="EMBL/GenBank/DDBJ databases">
        <title>Extracellular Electron Transfer in a Candidatus Methanoperedens spp. Enrichment Culture.</title>
        <authorList>
            <person name="Berger S."/>
            <person name="Rangel Shaw D."/>
            <person name="Berben T."/>
            <person name="In 'T Zandt M."/>
            <person name="Frank J."/>
            <person name="Reimann J."/>
            <person name="Jetten M.S.M."/>
            <person name="Welte C.U."/>
        </authorList>
    </citation>
    <scope>NUCLEOTIDE SEQUENCE [LARGE SCALE GENOMIC DNA]</scope>
    <source>
        <strain evidence="1">SB12</strain>
    </source>
</reference>
<name>A0A833LYM2_9LEPT</name>
<gene>
    <name evidence="1" type="ORF">F9K24_10365</name>
</gene>
<dbReference type="EMBL" id="WBUI01000008">
    <property type="protein sequence ID" value="KAB2932773.1"/>
    <property type="molecule type" value="Genomic_DNA"/>
</dbReference>
<evidence type="ECO:0000313" key="2">
    <source>
        <dbReference type="Proteomes" id="UP000460298"/>
    </source>
</evidence>
<proteinExistence type="predicted"/>
<organism evidence="1 2">
    <name type="scientific">Leptonema illini</name>
    <dbReference type="NCBI Taxonomy" id="183"/>
    <lineage>
        <taxon>Bacteria</taxon>
        <taxon>Pseudomonadati</taxon>
        <taxon>Spirochaetota</taxon>
        <taxon>Spirochaetia</taxon>
        <taxon>Leptospirales</taxon>
        <taxon>Leptospiraceae</taxon>
        <taxon>Leptonema</taxon>
    </lineage>
</organism>
<evidence type="ECO:0000313" key="1">
    <source>
        <dbReference type="EMBL" id="KAB2932773.1"/>
    </source>
</evidence>
<comment type="caution">
    <text evidence="1">The sequence shown here is derived from an EMBL/GenBank/DDBJ whole genome shotgun (WGS) entry which is preliminary data.</text>
</comment>
<accession>A0A833LYM2</accession>
<dbReference type="AlphaFoldDB" id="A0A833LYM2"/>
<sequence length="125" mass="14071">MDLLRKEKNTKVFIFTLDQKAKHTNLWASGALYFSPDPQEKSIHPAVIANAGDLWRVAIPCKRMVEIEYGAETFTCDGERVVAKDPFTFEPAKPVASLEKGKRYMITWRGGGSAHATKSYFFVAE</sequence>